<proteinExistence type="predicted"/>
<reference evidence="1" key="1">
    <citation type="journal article" date="2020" name="Nature">
        <title>Giant virus diversity and host interactions through global metagenomics.</title>
        <authorList>
            <person name="Schulz F."/>
            <person name="Roux S."/>
            <person name="Paez-Espino D."/>
            <person name="Jungbluth S."/>
            <person name="Walsh D.A."/>
            <person name="Denef V.J."/>
            <person name="McMahon K.D."/>
            <person name="Konstantinidis K.T."/>
            <person name="Eloe-Fadrosh E.A."/>
            <person name="Kyrpides N.C."/>
            <person name="Woyke T."/>
        </authorList>
    </citation>
    <scope>NUCLEOTIDE SEQUENCE</scope>
    <source>
        <strain evidence="1">GVMAG-S-1101165-83</strain>
    </source>
</reference>
<name>A0A6C0JYU0_9ZZZZ</name>
<dbReference type="EMBL" id="MN740770">
    <property type="protein sequence ID" value="QHU10639.1"/>
    <property type="molecule type" value="Genomic_DNA"/>
</dbReference>
<dbReference type="AlphaFoldDB" id="A0A6C0JYU0"/>
<accession>A0A6C0JYU0</accession>
<sequence>MEKANKDQPLSETNPENLQDIIKKIEADGERMLGELKKNRNVTDESVTNLMKTGEKEFIKKTGRRMTYGEIRQTHG</sequence>
<protein>
    <submittedName>
        <fullName evidence="1">Uncharacterized protein</fullName>
    </submittedName>
</protein>
<evidence type="ECO:0000313" key="1">
    <source>
        <dbReference type="EMBL" id="QHU10639.1"/>
    </source>
</evidence>
<organism evidence="1">
    <name type="scientific">viral metagenome</name>
    <dbReference type="NCBI Taxonomy" id="1070528"/>
    <lineage>
        <taxon>unclassified sequences</taxon>
        <taxon>metagenomes</taxon>
        <taxon>organismal metagenomes</taxon>
    </lineage>
</organism>